<evidence type="ECO:0000259" key="6">
    <source>
        <dbReference type="Pfam" id="PF26576"/>
    </source>
</evidence>
<sequence>MASTMISSNPVTNSTANSDRSKRKKKRKAASAEQSKQEEALKWRTESQQQIYSSKLIQALSQVQLNPSSPSAPRRGRAVREAADRALAVSARGRSRWSRAILTSRIKLKFRKQQNKHQQRQRIVSAVAAAGGSGRARKPRVSVLRLRGKSLPAVQRKVRLLGRLVPGCKKEPLPVILEEATDYIAALEMQVRAMSALAELLSGSNQAAGSSSASS</sequence>
<protein>
    <recommendedName>
        <fullName evidence="6">IBH1-like N-terminal domain-containing protein</fullName>
    </recommendedName>
</protein>
<feature type="compositionally biased region" description="Polar residues" evidence="5">
    <location>
        <begin position="1"/>
        <end position="18"/>
    </location>
</feature>
<dbReference type="AlphaFoldDB" id="A0AAV0P7H7"/>
<reference evidence="7" key="1">
    <citation type="submission" date="2022-08" db="EMBL/GenBank/DDBJ databases">
        <authorList>
            <person name="Gutierrez-Valencia J."/>
        </authorList>
    </citation>
    <scope>NUCLEOTIDE SEQUENCE</scope>
</reference>
<dbReference type="InterPro" id="IPR059002">
    <property type="entry name" value="IBH1_N"/>
</dbReference>
<gene>
    <name evidence="7" type="ORF">LITE_LOCUS37242</name>
</gene>
<proteinExistence type="predicted"/>
<dbReference type="GO" id="GO:0005634">
    <property type="term" value="C:nucleus"/>
    <property type="evidence" value="ECO:0007669"/>
    <property type="project" value="UniProtKB-SubCell"/>
</dbReference>
<comment type="caution">
    <text evidence="7">The sequence shown here is derived from an EMBL/GenBank/DDBJ whole genome shotgun (WGS) entry which is preliminary data.</text>
</comment>
<dbReference type="GO" id="GO:0006355">
    <property type="term" value="P:regulation of DNA-templated transcription"/>
    <property type="evidence" value="ECO:0007669"/>
    <property type="project" value="InterPro"/>
</dbReference>
<evidence type="ECO:0000256" key="1">
    <source>
        <dbReference type="ARBA" id="ARBA00004123"/>
    </source>
</evidence>
<evidence type="ECO:0000256" key="3">
    <source>
        <dbReference type="ARBA" id="ARBA00023163"/>
    </source>
</evidence>
<dbReference type="EMBL" id="CAMGYJ010000008">
    <property type="protein sequence ID" value="CAI0466929.1"/>
    <property type="molecule type" value="Genomic_DNA"/>
</dbReference>
<keyword evidence="8" id="KW-1185">Reference proteome</keyword>
<feature type="domain" description="IBH1-like N-terminal" evidence="6">
    <location>
        <begin position="46"/>
        <end position="105"/>
    </location>
</feature>
<keyword evidence="2" id="KW-0805">Transcription regulation</keyword>
<evidence type="ECO:0000313" key="8">
    <source>
        <dbReference type="Proteomes" id="UP001154282"/>
    </source>
</evidence>
<comment type="subcellular location">
    <subcellularLocation>
        <location evidence="1">Nucleus</location>
    </subcellularLocation>
</comment>
<dbReference type="GO" id="GO:0000976">
    <property type="term" value="F:transcription cis-regulatory region binding"/>
    <property type="evidence" value="ECO:0007669"/>
    <property type="project" value="UniProtKB-ARBA"/>
</dbReference>
<keyword evidence="3" id="KW-0804">Transcription</keyword>
<feature type="region of interest" description="Disordered" evidence="5">
    <location>
        <begin position="1"/>
        <end position="45"/>
    </location>
</feature>
<dbReference type="Pfam" id="PF26576">
    <property type="entry name" value="IBH1_N"/>
    <property type="match status" value="1"/>
</dbReference>
<dbReference type="InterPro" id="IPR044660">
    <property type="entry name" value="IBH1-like"/>
</dbReference>
<dbReference type="CDD" id="cd11444">
    <property type="entry name" value="bHLH_AtIBH1_like"/>
    <property type="match status" value="1"/>
</dbReference>
<dbReference type="InterPro" id="IPR036638">
    <property type="entry name" value="HLH_DNA-bd_sf"/>
</dbReference>
<accession>A0AAV0P7H7</accession>
<evidence type="ECO:0000313" key="7">
    <source>
        <dbReference type="EMBL" id="CAI0466929.1"/>
    </source>
</evidence>
<feature type="compositionally biased region" description="Basic and acidic residues" evidence="5">
    <location>
        <begin position="35"/>
        <end position="45"/>
    </location>
</feature>
<dbReference type="Proteomes" id="UP001154282">
    <property type="component" value="Unassembled WGS sequence"/>
</dbReference>
<organism evidence="7 8">
    <name type="scientific">Linum tenue</name>
    <dbReference type="NCBI Taxonomy" id="586396"/>
    <lineage>
        <taxon>Eukaryota</taxon>
        <taxon>Viridiplantae</taxon>
        <taxon>Streptophyta</taxon>
        <taxon>Embryophyta</taxon>
        <taxon>Tracheophyta</taxon>
        <taxon>Spermatophyta</taxon>
        <taxon>Magnoliopsida</taxon>
        <taxon>eudicotyledons</taxon>
        <taxon>Gunneridae</taxon>
        <taxon>Pentapetalae</taxon>
        <taxon>rosids</taxon>
        <taxon>fabids</taxon>
        <taxon>Malpighiales</taxon>
        <taxon>Linaceae</taxon>
        <taxon>Linum</taxon>
    </lineage>
</organism>
<dbReference type="SUPFAM" id="SSF47459">
    <property type="entry name" value="HLH, helix-loop-helix DNA-binding domain"/>
    <property type="match status" value="1"/>
</dbReference>
<evidence type="ECO:0000256" key="2">
    <source>
        <dbReference type="ARBA" id="ARBA00023015"/>
    </source>
</evidence>
<dbReference type="GO" id="GO:0046983">
    <property type="term" value="F:protein dimerization activity"/>
    <property type="evidence" value="ECO:0007669"/>
    <property type="project" value="InterPro"/>
</dbReference>
<name>A0AAV0P7H7_9ROSI</name>
<dbReference type="PANTHER" id="PTHR33124">
    <property type="entry name" value="TRANSCRIPTION FACTOR IBH1-LIKE 1"/>
    <property type="match status" value="1"/>
</dbReference>
<dbReference type="InterPro" id="IPR044549">
    <property type="entry name" value="bHLH_AtIBH1-like"/>
</dbReference>
<evidence type="ECO:0000256" key="5">
    <source>
        <dbReference type="SAM" id="MobiDB-lite"/>
    </source>
</evidence>
<evidence type="ECO:0000256" key="4">
    <source>
        <dbReference type="ARBA" id="ARBA00023242"/>
    </source>
</evidence>
<dbReference type="PANTHER" id="PTHR33124:SF12">
    <property type="entry name" value="TRANSCRIPTION FACTOR BHLH148"/>
    <property type="match status" value="1"/>
</dbReference>
<keyword evidence="4" id="KW-0539">Nucleus</keyword>